<name>A0A7J6U204_PEROL</name>
<protein>
    <recommendedName>
        <fullName evidence="5">TRUD domain-containing protein</fullName>
    </recommendedName>
</protein>
<dbReference type="AlphaFoldDB" id="A0A7J6U204"/>
<dbReference type="InterPro" id="IPR001656">
    <property type="entry name" value="PsdUridine_synth_TruD"/>
</dbReference>
<dbReference type="EMBL" id="JABANM010002932">
    <property type="protein sequence ID" value="KAF4751749.1"/>
    <property type="molecule type" value="Genomic_DNA"/>
</dbReference>
<keyword evidence="3" id="KW-0413">Isomerase</keyword>
<feature type="region of interest" description="Disordered" evidence="4">
    <location>
        <begin position="461"/>
        <end position="481"/>
    </location>
</feature>
<dbReference type="InterPro" id="IPR020119">
    <property type="entry name" value="PsdUridine_synth_TruD_CS"/>
</dbReference>
<reference evidence="6 7" key="1">
    <citation type="submission" date="2020-04" db="EMBL/GenBank/DDBJ databases">
        <title>Perkinsus olseni comparative genomics.</title>
        <authorList>
            <person name="Bogema D.R."/>
        </authorList>
    </citation>
    <scope>NUCLEOTIDE SEQUENCE [LARGE SCALE GENOMIC DNA]</scope>
    <source>
        <strain evidence="6">ATCC PRA-205</strain>
    </source>
</reference>
<organism evidence="6 7">
    <name type="scientific">Perkinsus olseni</name>
    <name type="common">Perkinsus atlanticus</name>
    <dbReference type="NCBI Taxonomy" id="32597"/>
    <lineage>
        <taxon>Eukaryota</taxon>
        <taxon>Sar</taxon>
        <taxon>Alveolata</taxon>
        <taxon>Perkinsozoa</taxon>
        <taxon>Perkinsea</taxon>
        <taxon>Perkinsida</taxon>
        <taxon>Perkinsidae</taxon>
        <taxon>Perkinsus</taxon>
    </lineage>
</organism>
<gene>
    <name evidence="6" type="ORF">FOZ62_019113</name>
</gene>
<feature type="non-terminal residue" evidence="6">
    <location>
        <position position="1"/>
    </location>
</feature>
<comment type="similarity">
    <text evidence="1">Belongs to the pseudouridine synthase TruD family.</text>
</comment>
<dbReference type="SUPFAM" id="SSF55120">
    <property type="entry name" value="Pseudouridine synthase"/>
    <property type="match status" value="1"/>
</dbReference>
<dbReference type="GO" id="GO:0003723">
    <property type="term" value="F:RNA binding"/>
    <property type="evidence" value="ECO:0007669"/>
    <property type="project" value="InterPro"/>
</dbReference>
<dbReference type="InterPro" id="IPR011760">
    <property type="entry name" value="PsdUridine_synth_TruD_insert"/>
</dbReference>
<evidence type="ECO:0000256" key="2">
    <source>
        <dbReference type="ARBA" id="ARBA00022694"/>
    </source>
</evidence>
<dbReference type="InterPro" id="IPR020103">
    <property type="entry name" value="PsdUridine_synth_cat_dom_sf"/>
</dbReference>
<sequence length="655" mass="73215">ASRSRYDPVAEYTVKKAPPEAVGITQFINPLSLGGALRVKIKDWEVREVGTDFSVARLADEPLLAWWAEVERSISAEAKNELDIDLSEELSFPALEDSDKTEAVENAHWEGFALNAADARELIKHRLGDAAIMRLDVFLHKAASRSHEAGVVRAKLGEGILSDEDAYRLRGAIVAATKHMLVNVPCKFEGREHRVFYVAENRGFKKLLLQHMNLSDAQRLIGLITCGYGHREIEFTFRSSGHDVETNLASFSEEVAKYWRDLTFEIVSPDAVEGEGTPVRVSWSRVYSQRGLHGGKRWRCVLHKANLDTPRVLALLEKKLRLPRESIHYAGLKDKRGLTYQYVTIPATHSPEEIRSALKEACGDASRGWASLDNFQLHQSPEKKFKCGTLYGNCFRIRLRGIEPGSSSEVETLRDTGFINYFGLQRFGWDKGDGESSHVHTGGSIITRDFRGAVRSYLRPLADDASEDAERPPGDDADTEDAVAPLGSGLCVLSVEPIGQPVPEGGLRVVVGDLVKEPTSRELQVIRSEEAAERYTIYDVRLPQLGEQVEGECRILNAGLNVEELYSDLIKDSEERGEIRPGSWHNAKYSFSDLGFNQKLTTIPRRLIVRPTVLLAAEESNGDRLPDKNNLLLDFHLPRGSYATMLLREIMERGN</sequence>
<comment type="caution">
    <text evidence="6">The sequence shown here is derived from an EMBL/GenBank/DDBJ whole genome shotgun (WGS) entry which is preliminary data.</text>
</comment>
<dbReference type="InterPro" id="IPR042214">
    <property type="entry name" value="TruD_catalytic"/>
</dbReference>
<dbReference type="Proteomes" id="UP000574390">
    <property type="component" value="Unassembled WGS sequence"/>
</dbReference>
<accession>A0A7J6U204</accession>
<dbReference type="GO" id="GO:0009982">
    <property type="term" value="F:pseudouridine synthase activity"/>
    <property type="evidence" value="ECO:0007669"/>
    <property type="project" value="InterPro"/>
</dbReference>
<dbReference type="PANTHER" id="PTHR13326:SF21">
    <property type="entry name" value="PSEUDOURIDYLATE SYNTHASE PUS7L"/>
    <property type="match status" value="1"/>
</dbReference>
<feature type="domain" description="TRUD" evidence="5">
    <location>
        <begin position="417"/>
        <end position="655"/>
    </location>
</feature>
<evidence type="ECO:0000313" key="6">
    <source>
        <dbReference type="EMBL" id="KAF4751749.1"/>
    </source>
</evidence>
<dbReference type="PANTHER" id="PTHR13326">
    <property type="entry name" value="TRNA PSEUDOURIDINE SYNTHASE D"/>
    <property type="match status" value="1"/>
</dbReference>
<dbReference type="Pfam" id="PF01142">
    <property type="entry name" value="TruD"/>
    <property type="match status" value="1"/>
</dbReference>
<evidence type="ECO:0000256" key="3">
    <source>
        <dbReference type="ARBA" id="ARBA00023235"/>
    </source>
</evidence>
<proteinExistence type="inferred from homology"/>
<evidence type="ECO:0000313" key="7">
    <source>
        <dbReference type="Proteomes" id="UP000574390"/>
    </source>
</evidence>
<evidence type="ECO:0000259" key="5">
    <source>
        <dbReference type="PROSITE" id="PS50984"/>
    </source>
</evidence>
<dbReference type="GO" id="GO:0008033">
    <property type="term" value="P:tRNA processing"/>
    <property type="evidence" value="ECO:0007669"/>
    <property type="project" value="UniProtKB-KW"/>
</dbReference>
<keyword evidence="2" id="KW-0819">tRNA processing</keyword>
<dbReference type="GO" id="GO:0001522">
    <property type="term" value="P:pseudouridine synthesis"/>
    <property type="evidence" value="ECO:0007669"/>
    <property type="project" value="InterPro"/>
</dbReference>
<evidence type="ECO:0000256" key="4">
    <source>
        <dbReference type="SAM" id="MobiDB-lite"/>
    </source>
</evidence>
<dbReference type="Gene3D" id="3.30.2350.20">
    <property type="entry name" value="TruD, catalytic domain"/>
    <property type="match status" value="2"/>
</dbReference>
<dbReference type="PROSITE" id="PS01268">
    <property type="entry name" value="UPF0024"/>
    <property type="match status" value="1"/>
</dbReference>
<evidence type="ECO:0000256" key="1">
    <source>
        <dbReference type="ARBA" id="ARBA00007953"/>
    </source>
</evidence>
<dbReference type="PROSITE" id="PS50984">
    <property type="entry name" value="TRUD"/>
    <property type="match status" value="1"/>
</dbReference>